<dbReference type="InParanoid" id="A0A671F5C8"/>
<reference evidence="1 2" key="2">
    <citation type="journal article" date="2018" name="Annu Rev Anim Biosci">
        <title>Bat Biology, Genomes, and the Bat1K Project: To Generate Chromosome-Level Genomes for All Living Bat Species.</title>
        <authorList>
            <person name="Teeling E.C."/>
            <person name="Vernes S.C."/>
            <person name="Davalos L.M."/>
            <person name="Ray D.A."/>
            <person name="Gilbert M.T.P."/>
            <person name="Myers E."/>
        </authorList>
    </citation>
    <scope>NUCLEOTIDE SEQUENCE</scope>
</reference>
<reference evidence="1" key="4">
    <citation type="submission" date="2025-08" db="UniProtKB">
        <authorList>
            <consortium name="Ensembl"/>
        </authorList>
    </citation>
    <scope>IDENTIFICATION</scope>
</reference>
<reference evidence="1 2" key="1">
    <citation type="journal article" date="2015" name="Annu Rev Anim Biosci">
        <title>The Genome 10K Project: a way forward.</title>
        <authorList>
            <person name="Koepfli K.P."/>
            <person name="Paten B."/>
            <person name="O'Brien S.J."/>
            <person name="Koepfli K.P."/>
            <person name="Paten B."/>
            <person name="Antunes A."/>
            <person name="Belov K."/>
            <person name="Bustamante C."/>
            <person name="Castoe T.A."/>
            <person name="Clawson H."/>
            <person name="Crawford A.J."/>
            <person name="Diekhans M."/>
            <person name="Distel D."/>
            <person name="Durbin R."/>
            <person name="Earl D."/>
            <person name="Fujita M.K."/>
            <person name="Gamble T."/>
            <person name="Georges A."/>
            <person name="Gemmell N."/>
            <person name="Gilbert M.T."/>
            <person name="Graves J.M."/>
            <person name="Green R.E."/>
            <person name="Hickey G."/>
            <person name="Jarvis E.D."/>
            <person name="Johnson W."/>
            <person name="Komissarov A."/>
            <person name="Korf I."/>
            <person name="Kuhn R."/>
            <person name="Larkin D.M."/>
            <person name="Lewin H."/>
            <person name="Lopez J.V."/>
            <person name="Ma J."/>
            <person name="Marques-Bonet T."/>
            <person name="Miller W."/>
            <person name="Murphy R."/>
            <person name="Pevzner P."/>
            <person name="Shapiro B."/>
            <person name="Steiner C."/>
            <person name="Tamazian G."/>
            <person name="Venkatesh B."/>
            <person name="Wang J."/>
            <person name="Wayne R."/>
            <person name="Wiley E."/>
            <person name="Yang H."/>
            <person name="Zhang G."/>
            <person name="Haussler D."/>
            <person name="Ryder O."/>
            <person name="O'Brien S.J."/>
        </authorList>
    </citation>
    <scope>NUCLEOTIDE SEQUENCE</scope>
</reference>
<proteinExistence type="predicted"/>
<evidence type="ECO:0000313" key="2">
    <source>
        <dbReference type="Proteomes" id="UP000472240"/>
    </source>
</evidence>
<organism evidence="1 2">
    <name type="scientific">Rhinolophus ferrumequinum</name>
    <name type="common">Greater horseshoe bat</name>
    <dbReference type="NCBI Taxonomy" id="59479"/>
    <lineage>
        <taxon>Eukaryota</taxon>
        <taxon>Metazoa</taxon>
        <taxon>Chordata</taxon>
        <taxon>Craniata</taxon>
        <taxon>Vertebrata</taxon>
        <taxon>Euteleostomi</taxon>
        <taxon>Mammalia</taxon>
        <taxon>Eutheria</taxon>
        <taxon>Laurasiatheria</taxon>
        <taxon>Chiroptera</taxon>
        <taxon>Yinpterochiroptera</taxon>
        <taxon>Rhinolophoidea</taxon>
        <taxon>Rhinolophidae</taxon>
        <taxon>Rhinolophinae</taxon>
        <taxon>Rhinolophus</taxon>
    </lineage>
</organism>
<reference evidence="2" key="3">
    <citation type="submission" date="2018-12" db="EMBL/GenBank/DDBJ databases">
        <title>G10K-VGP greater horseshoe bat female genome, primary haplotype.</title>
        <authorList>
            <person name="Teeling E."/>
            <person name="Myers G."/>
            <person name="Vernes S."/>
            <person name="Pippel M."/>
            <person name="Winkler S."/>
            <person name="Fedrigo O."/>
            <person name="Rhie A."/>
            <person name="Koren S."/>
            <person name="Phillippy A."/>
            <person name="Lewin H."/>
            <person name="Damas J."/>
            <person name="Howe K."/>
            <person name="Mountcastle J."/>
            <person name="Jarvis E.D."/>
        </authorList>
    </citation>
    <scope>NUCLEOTIDE SEQUENCE [LARGE SCALE GENOMIC DNA]</scope>
</reference>
<dbReference type="AlphaFoldDB" id="A0A671F5C8"/>
<evidence type="ECO:0000313" key="1">
    <source>
        <dbReference type="Ensembl" id="ENSRFEP00010018948.1"/>
    </source>
</evidence>
<accession>A0A671F5C8</accession>
<keyword evidence="2" id="KW-1185">Reference proteome</keyword>
<reference evidence="1" key="5">
    <citation type="submission" date="2025-09" db="UniProtKB">
        <authorList>
            <consortium name="Ensembl"/>
        </authorList>
    </citation>
    <scope>IDENTIFICATION</scope>
</reference>
<name>A0A671F5C8_RHIFE</name>
<dbReference type="Ensembl" id="ENSRFET00010020635.1">
    <property type="protein sequence ID" value="ENSRFEP00010018948.1"/>
    <property type="gene ID" value="ENSRFEG00010012770.1"/>
</dbReference>
<protein>
    <submittedName>
        <fullName evidence="1">Uncharacterized protein</fullName>
    </submittedName>
</protein>
<dbReference type="Proteomes" id="UP000472240">
    <property type="component" value="Chromosome 23"/>
</dbReference>
<sequence>MAVAAVRWVTSKTTILKHLFPVPNGRNTILCVRNVILCHLKKCNLVLSRTLHSEIMFKNVFIYK</sequence>